<organism evidence="1 2">
    <name type="scientific">Phytophthora pseudosyringae</name>
    <dbReference type="NCBI Taxonomy" id="221518"/>
    <lineage>
        <taxon>Eukaryota</taxon>
        <taxon>Sar</taxon>
        <taxon>Stramenopiles</taxon>
        <taxon>Oomycota</taxon>
        <taxon>Peronosporomycetes</taxon>
        <taxon>Peronosporales</taxon>
        <taxon>Peronosporaceae</taxon>
        <taxon>Phytophthora</taxon>
    </lineage>
</organism>
<accession>A0A8T1VAN8</accession>
<dbReference type="Proteomes" id="UP000694044">
    <property type="component" value="Unassembled WGS sequence"/>
</dbReference>
<sequence>MSTSSVESVEMTGISTHFTASPSTDDDKLREYSGYFYSDDDLLNRIWYAGAYTLQLCGISACEARASPPAITAGWVNNATIEDVSAEAEVFVHGAVTHGVAATAQGAVGSTVIVQRLLKPTTTGRGAKRDSTPWPGDYGVATHSKAASLNGATSCLSATRWNRSSVSRLRRGGKNTAANSLLYHALKVKLADDLGFGELSYNCRSFSDITEDLKSAVNEKLWDSSAGFFCDSTTALGAAFYPQAVSY</sequence>
<evidence type="ECO:0000313" key="2">
    <source>
        <dbReference type="Proteomes" id="UP000694044"/>
    </source>
</evidence>
<dbReference type="EMBL" id="JAGDFM010000569">
    <property type="protein sequence ID" value="KAG7377149.1"/>
    <property type="molecule type" value="Genomic_DNA"/>
</dbReference>
<dbReference type="OrthoDB" id="10036721at2759"/>
<dbReference type="PANTHER" id="PTHR34987:SF6">
    <property type="entry name" value="ALPHA-L-RHAMNOSIDASE SIX-HAIRPIN GLYCOSIDASE DOMAIN-CONTAINING PROTEIN"/>
    <property type="match status" value="1"/>
</dbReference>
<dbReference type="AlphaFoldDB" id="A0A8T1VAN8"/>
<protein>
    <submittedName>
        <fullName evidence="1">Uncharacterized protein</fullName>
    </submittedName>
</protein>
<dbReference type="PANTHER" id="PTHR34987">
    <property type="entry name" value="C, PUTATIVE (AFU_ORTHOLOGUE AFUA_3G02880)-RELATED"/>
    <property type="match status" value="1"/>
</dbReference>
<name>A0A8T1VAN8_9STRA</name>
<comment type="caution">
    <text evidence="1">The sequence shown here is derived from an EMBL/GenBank/DDBJ whole genome shotgun (WGS) entry which is preliminary data.</text>
</comment>
<gene>
    <name evidence="1" type="ORF">PHYPSEUDO_012084</name>
</gene>
<keyword evidence="2" id="KW-1185">Reference proteome</keyword>
<evidence type="ECO:0000313" key="1">
    <source>
        <dbReference type="EMBL" id="KAG7377149.1"/>
    </source>
</evidence>
<reference evidence="1" key="1">
    <citation type="submission" date="2021-02" db="EMBL/GenBank/DDBJ databases">
        <authorList>
            <person name="Palmer J.M."/>
        </authorList>
    </citation>
    <scope>NUCLEOTIDE SEQUENCE</scope>
    <source>
        <strain evidence="1">SCRP734</strain>
    </source>
</reference>
<proteinExistence type="predicted"/>